<evidence type="ECO:0000313" key="4">
    <source>
        <dbReference type="Proteomes" id="UP000007264"/>
    </source>
</evidence>
<dbReference type="InterPro" id="IPR011009">
    <property type="entry name" value="Kinase-like_dom_sf"/>
</dbReference>
<dbReference type="PANTHER" id="PTHR43173:SF19">
    <property type="entry name" value="AARF DOMAIN-CONTAINING PROTEIN KINASE 1"/>
    <property type="match status" value="1"/>
</dbReference>
<dbReference type="InterPro" id="IPR004147">
    <property type="entry name" value="ABC1_dom"/>
</dbReference>
<dbReference type="OrthoDB" id="427480at2759"/>
<protein>
    <submittedName>
        <fullName evidence="3">ABC1-domain-containing protein</fullName>
    </submittedName>
</protein>
<feature type="domain" description="ABC1 atypical kinase-like" evidence="2">
    <location>
        <begin position="156"/>
        <end position="404"/>
    </location>
</feature>
<proteinExistence type="inferred from homology"/>
<dbReference type="GeneID" id="17040849"/>
<dbReference type="GO" id="GO:0007005">
    <property type="term" value="P:mitochondrion organization"/>
    <property type="evidence" value="ECO:0007669"/>
    <property type="project" value="TreeGrafter"/>
</dbReference>
<dbReference type="eggNOG" id="KOG1235">
    <property type="taxonomic scope" value="Eukaryota"/>
</dbReference>
<keyword evidence="4" id="KW-1185">Reference proteome</keyword>
<dbReference type="RefSeq" id="XP_005647406.1">
    <property type="nucleotide sequence ID" value="XM_005647349.1"/>
</dbReference>
<evidence type="ECO:0000259" key="2">
    <source>
        <dbReference type="Pfam" id="PF03109"/>
    </source>
</evidence>
<dbReference type="SUPFAM" id="SSF56112">
    <property type="entry name" value="Protein kinase-like (PK-like)"/>
    <property type="match status" value="1"/>
</dbReference>
<gene>
    <name evidence="3" type="ORF">COCSUDRAFT_16096</name>
</gene>
<dbReference type="CDD" id="cd13969">
    <property type="entry name" value="ADCK1-like"/>
    <property type="match status" value="1"/>
</dbReference>
<dbReference type="GO" id="GO:0055088">
    <property type="term" value="P:lipid homeostasis"/>
    <property type="evidence" value="ECO:0007669"/>
    <property type="project" value="TreeGrafter"/>
</dbReference>
<dbReference type="GO" id="GO:0005743">
    <property type="term" value="C:mitochondrial inner membrane"/>
    <property type="evidence" value="ECO:0007669"/>
    <property type="project" value="TreeGrafter"/>
</dbReference>
<dbReference type="Proteomes" id="UP000007264">
    <property type="component" value="Unassembled WGS sequence"/>
</dbReference>
<sequence>MSLKKVLTGRVCHTLLSSTVRTPFAAFCTASQAPITPRYSLATKLAVAIPTALLGSWILFSEDPGTRVVIALQLPFRLARDIACAATIAADYKWSLRGLVGDKYEEAQHKVHERSAERLQRLCFANGGIYIKLGQHIAQLDHLLPEEYVLTMRRTMLDQCPVSTYKEVARIVKEDLGSTPEELFASFEHTPIASASLAQVHRATAHDGRQLAVKVQHAGLRDSCTADTLTVEFLVNSVHFLFPKFDYSWLVEEIKDSLPKELDFSIEAANAERCRKNFSSRQTHVRGRVAVPEISHPLSTKRVLTMEFVTGANVCDKQALARMGLKPKDVARLVSETFNEMIFIFGDVHCDPHAANMLIREKNGKPELVLLDHGLYKRITDEFRRYAGLWRALVFGDEAGIKQHAAAMNAADSYAFFACMLTMRPWEEVTRASADHLYLPTSAEGRKKIQGYASQFAREISDMLRRIPRPLLLLLKTNDCLRTVDTCLGQVLKIL</sequence>
<dbReference type="InterPro" id="IPR045307">
    <property type="entry name" value="ADCK1_dom"/>
</dbReference>
<dbReference type="AlphaFoldDB" id="I0YWU3"/>
<comment type="similarity">
    <text evidence="1">Belongs to the protein kinase superfamily. ADCK protein kinase family.</text>
</comment>
<accession>I0YWU3</accession>
<evidence type="ECO:0000313" key="3">
    <source>
        <dbReference type="EMBL" id="EIE22862.1"/>
    </source>
</evidence>
<name>I0YWU3_COCSC</name>
<reference evidence="3 4" key="1">
    <citation type="journal article" date="2012" name="Genome Biol.">
        <title>The genome of the polar eukaryotic microalga coccomyxa subellipsoidea reveals traits of cold adaptation.</title>
        <authorList>
            <person name="Blanc G."/>
            <person name="Agarkova I."/>
            <person name="Grimwood J."/>
            <person name="Kuo A."/>
            <person name="Brueggeman A."/>
            <person name="Dunigan D."/>
            <person name="Gurnon J."/>
            <person name="Ladunga I."/>
            <person name="Lindquist E."/>
            <person name="Lucas S."/>
            <person name="Pangilinan J."/>
            <person name="Proschold T."/>
            <person name="Salamov A."/>
            <person name="Schmutz J."/>
            <person name="Weeks D."/>
            <person name="Yamada T."/>
            <person name="Claverie J.M."/>
            <person name="Grigoriev I."/>
            <person name="Van Etten J."/>
            <person name="Lomsadze A."/>
            <person name="Borodovsky M."/>
        </authorList>
    </citation>
    <scope>NUCLEOTIDE SEQUENCE [LARGE SCALE GENOMIC DNA]</scope>
    <source>
        <strain evidence="3 4">C-169</strain>
    </source>
</reference>
<dbReference type="PANTHER" id="PTHR43173">
    <property type="entry name" value="ABC1 FAMILY PROTEIN"/>
    <property type="match status" value="1"/>
</dbReference>
<dbReference type="Pfam" id="PF03109">
    <property type="entry name" value="ABC1"/>
    <property type="match status" value="1"/>
</dbReference>
<dbReference type="EMBL" id="AGSI01000009">
    <property type="protein sequence ID" value="EIE22862.1"/>
    <property type="molecule type" value="Genomic_DNA"/>
</dbReference>
<comment type="caution">
    <text evidence="3">The sequence shown here is derived from an EMBL/GenBank/DDBJ whole genome shotgun (WGS) entry which is preliminary data.</text>
</comment>
<organism evidence="3 4">
    <name type="scientific">Coccomyxa subellipsoidea (strain C-169)</name>
    <name type="common">Green microalga</name>
    <dbReference type="NCBI Taxonomy" id="574566"/>
    <lineage>
        <taxon>Eukaryota</taxon>
        <taxon>Viridiplantae</taxon>
        <taxon>Chlorophyta</taxon>
        <taxon>core chlorophytes</taxon>
        <taxon>Trebouxiophyceae</taxon>
        <taxon>Trebouxiophyceae incertae sedis</taxon>
        <taxon>Coccomyxaceae</taxon>
        <taxon>Coccomyxa</taxon>
        <taxon>Coccomyxa subellipsoidea</taxon>
    </lineage>
</organism>
<dbReference type="KEGG" id="csl:COCSUDRAFT_16096"/>
<evidence type="ECO:0000256" key="1">
    <source>
        <dbReference type="ARBA" id="ARBA00009670"/>
    </source>
</evidence>
<dbReference type="InterPro" id="IPR051130">
    <property type="entry name" value="Mito_struct-func_regulator"/>
</dbReference>